<proteinExistence type="predicted"/>
<evidence type="ECO:0008006" key="3">
    <source>
        <dbReference type="Google" id="ProtNLM"/>
    </source>
</evidence>
<dbReference type="PANTHER" id="PTHR35811">
    <property type="entry name" value="SLR1870 PROTEIN"/>
    <property type="match status" value="1"/>
</dbReference>
<evidence type="ECO:0000313" key="2">
    <source>
        <dbReference type="Proteomes" id="UP000015502"/>
    </source>
</evidence>
<keyword evidence="2" id="KW-1185">Reference proteome</keyword>
<dbReference type="Proteomes" id="UP000015502">
    <property type="component" value="Chromosome"/>
</dbReference>
<organism evidence="1 2">
    <name type="scientific">Thermococcus litoralis (strain ATCC 51850 / DSM 5473 / JCM 8560 / NS-C)</name>
    <dbReference type="NCBI Taxonomy" id="523849"/>
    <lineage>
        <taxon>Archaea</taxon>
        <taxon>Methanobacteriati</taxon>
        <taxon>Methanobacteriota</taxon>
        <taxon>Thermococci</taxon>
        <taxon>Thermococcales</taxon>
        <taxon>Thermococcaceae</taxon>
        <taxon>Thermococcus</taxon>
    </lineage>
</organism>
<evidence type="ECO:0000313" key="1">
    <source>
        <dbReference type="EMBL" id="EHR78785.1"/>
    </source>
</evidence>
<sequence length="96" mass="10902">MREKVPRIGLIVNGPNVLLKRFNVKIKDISSRLLSFGKIGKVVLSHNINPKLIETILESGLEPVIINGRVDVAVAVEAMKKISWHWQLEMLIFYLL</sequence>
<dbReference type="EMBL" id="CP006670">
    <property type="protein sequence ID" value="EHR78785.1"/>
    <property type="molecule type" value="Genomic_DNA"/>
</dbReference>
<dbReference type="KEGG" id="tlt:OCC_02297"/>
<gene>
    <name evidence="1" type="ORF">OCC_02297</name>
</gene>
<dbReference type="HOGENOM" id="CLU_2353356_0_0_2"/>
<reference evidence="1 2" key="1">
    <citation type="journal article" date="2012" name="J. Bacteriol.">
        <title>Genome sequence of the model hyperthermophilic archaeon Thermococcus litoralis NS-C.</title>
        <authorList>
            <person name="Gardner A.F."/>
            <person name="Kumar S."/>
            <person name="Perler F.B."/>
        </authorList>
    </citation>
    <scope>NUCLEOTIDE SEQUENCE [LARGE SCALE GENOMIC DNA]</scope>
    <source>
        <strain evidence="2">ATCC 51850 / DSM 5473 / JCM 8560 / NS-C</strain>
    </source>
</reference>
<name>H3ZMJ1_THELN</name>
<dbReference type="AlphaFoldDB" id="H3ZMJ1"/>
<accession>H3ZMJ1</accession>
<protein>
    <recommendedName>
        <fullName evidence="3">NYN domain-containing protein</fullName>
    </recommendedName>
</protein>
<dbReference type="STRING" id="523849.OCC_02297"/>
<dbReference type="PANTHER" id="PTHR35811:SF1">
    <property type="entry name" value="HTH OST-TYPE DOMAIN-CONTAINING PROTEIN"/>
    <property type="match status" value="1"/>
</dbReference>
<dbReference type="PaxDb" id="523849-OCC_02297"/>